<keyword evidence="7" id="KW-1185">Reference proteome</keyword>
<dbReference type="Pfam" id="PF01547">
    <property type="entry name" value="SBP_bac_1"/>
    <property type="match status" value="1"/>
</dbReference>
<dbReference type="EMBL" id="JBHSOW010000032">
    <property type="protein sequence ID" value="MFC5649411.1"/>
    <property type="molecule type" value="Genomic_DNA"/>
</dbReference>
<reference evidence="7" key="1">
    <citation type="journal article" date="2019" name="Int. J. Syst. Evol. Microbiol.">
        <title>The Global Catalogue of Microorganisms (GCM) 10K type strain sequencing project: providing services to taxonomists for standard genome sequencing and annotation.</title>
        <authorList>
            <consortium name="The Broad Institute Genomics Platform"/>
            <consortium name="The Broad Institute Genome Sequencing Center for Infectious Disease"/>
            <person name="Wu L."/>
            <person name="Ma J."/>
        </authorList>
    </citation>
    <scope>NUCLEOTIDE SEQUENCE [LARGE SCALE GENOMIC DNA]</scope>
    <source>
        <strain evidence="7">CGMCC 1.3240</strain>
    </source>
</reference>
<name>A0ABW0VZ59_9BACL</name>
<accession>A0ABW0VZ59</accession>
<evidence type="ECO:0000256" key="2">
    <source>
        <dbReference type="ARBA" id="ARBA00008520"/>
    </source>
</evidence>
<dbReference type="Proteomes" id="UP001596047">
    <property type="component" value="Unassembled WGS sequence"/>
</dbReference>
<organism evidence="6 7">
    <name type="scientific">Paenibacillus solisilvae</name>
    <dbReference type="NCBI Taxonomy" id="2486751"/>
    <lineage>
        <taxon>Bacteria</taxon>
        <taxon>Bacillati</taxon>
        <taxon>Bacillota</taxon>
        <taxon>Bacilli</taxon>
        <taxon>Bacillales</taxon>
        <taxon>Paenibacillaceae</taxon>
        <taxon>Paenibacillus</taxon>
    </lineage>
</organism>
<evidence type="ECO:0000256" key="4">
    <source>
        <dbReference type="ARBA" id="ARBA00022729"/>
    </source>
</evidence>
<comment type="similarity">
    <text evidence="2">Belongs to the bacterial solute-binding protein 1 family.</text>
</comment>
<evidence type="ECO:0000256" key="3">
    <source>
        <dbReference type="ARBA" id="ARBA00022448"/>
    </source>
</evidence>
<dbReference type="SUPFAM" id="SSF53850">
    <property type="entry name" value="Periplasmic binding protein-like II"/>
    <property type="match status" value="1"/>
</dbReference>
<comment type="subcellular location">
    <subcellularLocation>
        <location evidence="1">Cell envelope</location>
    </subcellularLocation>
</comment>
<keyword evidence="3" id="KW-0813">Transport</keyword>
<evidence type="ECO:0000313" key="7">
    <source>
        <dbReference type="Proteomes" id="UP001596047"/>
    </source>
</evidence>
<dbReference type="Gene3D" id="3.40.190.10">
    <property type="entry name" value="Periplasmic binding protein-like II"/>
    <property type="match status" value="1"/>
</dbReference>
<dbReference type="PANTHER" id="PTHR43649">
    <property type="entry name" value="ARABINOSE-BINDING PROTEIN-RELATED"/>
    <property type="match status" value="1"/>
</dbReference>
<dbReference type="PANTHER" id="PTHR43649:SF31">
    <property type="entry name" value="SN-GLYCEROL-3-PHOSPHATE-BINDING PERIPLASMIC PROTEIN UGPB"/>
    <property type="match status" value="1"/>
</dbReference>
<evidence type="ECO:0000313" key="6">
    <source>
        <dbReference type="EMBL" id="MFC5649411.1"/>
    </source>
</evidence>
<gene>
    <name evidence="6" type="ORF">ACFPYJ_09755</name>
</gene>
<proteinExistence type="inferred from homology"/>
<comment type="caution">
    <text evidence="6">The sequence shown here is derived from an EMBL/GenBank/DDBJ whole genome shotgun (WGS) entry which is preliminary data.</text>
</comment>
<dbReference type="InterPro" id="IPR050490">
    <property type="entry name" value="Bact_solute-bd_prot1"/>
</dbReference>
<dbReference type="InterPro" id="IPR006059">
    <property type="entry name" value="SBP"/>
</dbReference>
<evidence type="ECO:0000256" key="5">
    <source>
        <dbReference type="SAM" id="MobiDB-lite"/>
    </source>
</evidence>
<feature type="compositionally biased region" description="Low complexity" evidence="5">
    <location>
        <begin position="468"/>
        <end position="480"/>
    </location>
</feature>
<evidence type="ECO:0000256" key="1">
    <source>
        <dbReference type="ARBA" id="ARBA00004196"/>
    </source>
</evidence>
<dbReference type="PROSITE" id="PS51257">
    <property type="entry name" value="PROKAR_LIPOPROTEIN"/>
    <property type="match status" value="1"/>
</dbReference>
<dbReference type="RefSeq" id="WP_379187918.1">
    <property type="nucleotide sequence ID" value="NZ_JBHSOW010000032.1"/>
</dbReference>
<keyword evidence="4" id="KW-0732">Signal</keyword>
<feature type="region of interest" description="Disordered" evidence="5">
    <location>
        <begin position="452"/>
        <end position="480"/>
    </location>
</feature>
<protein>
    <submittedName>
        <fullName evidence="6">ABC transporter substrate-binding protein</fullName>
    </submittedName>
</protein>
<sequence length="480" mass="52797">MTGFNGKIAVLIGTAGTALVLSGCSLVGGNSGKSEEPSALKVMYYDERSFYSQLGMLYSALHPEVDITVVTNQRNNADPKADMNALFDKFIEEEQTDVIMLSPEQLTKYAADGKLLDLDTMTENEDFNKESLIPGLLDYMKELGEGKLYGLSPNFYSQVIFYNKDMFNKYGVPLPEDRMSWEKVFELAQRFPTDGAKDKRVYGLSFGYNSELYQLGSMLGSTENLSMFNASTKQVTINTPAWKKVFGTAIKGLKSGSLYTDDPNGGTGSTSYEDYLLRDPFISGKLAMKIEGAYLMGQIKEAQTAVKDKAVKNWDMVTMPVDPQNPDSSTSMSFGQIFAVNAKSVNAEAAKEFIRYITSEEYARVTSKVQDGSFPVRTKYLDDKDNHNMKAFYSLKPVQSSLYKDYDKLPQNFFMQFMGIAQEELKGAFDGKKSIDEALAAAQTKGQQALIQAEAADKNKPAEGADKAAGTAGALTSTSG</sequence>
<feature type="compositionally biased region" description="Basic and acidic residues" evidence="5">
    <location>
        <begin position="455"/>
        <end position="466"/>
    </location>
</feature>